<evidence type="ECO:0000313" key="10">
    <source>
        <dbReference type="Proteomes" id="UP001432322"/>
    </source>
</evidence>
<evidence type="ECO:0000256" key="8">
    <source>
        <dbReference type="RuleBase" id="RU366017"/>
    </source>
</evidence>
<dbReference type="GO" id="GO:0016020">
    <property type="term" value="C:membrane"/>
    <property type="evidence" value="ECO:0007669"/>
    <property type="project" value="UniProtKB-SubCell"/>
</dbReference>
<protein>
    <recommendedName>
        <fullName evidence="8">Glycosyltransferase family 92 protein</fullName>
        <ecNumber evidence="8">2.4.1.-</ecNumber>
    </recommendedName>
</protein>
<dbReference type="PANTHER" id="PTHR21461:SF80">
    <property type="entry name" value="GLYCOSYLTRANSFERASE FAMILY 92 PROTEIN"/>
    <property type="match status" value="1"/>
</dbReference>
<keyword evidence="10" id="KW-1185">Reference proteome</keyword>
<dbReference type="PANTHER" id="PTHR21461">
    <property type="entry name" value="GLYCOSYLTRANSFERASE FAMILY 92 PROTEIN"/>
    <property type="match status" value="1"/>
</dbReference>
<dbReference type="EMBL" id="BTSY01000004">
    <property type="protein sequence ID" value="GMT23228.1"/>
    <property type="molecule type" value="Genomic_DNA"/>
</dbReference>
<dbReference type="EC" id="2.4.1.-" evidence="8"/>
<dbReference type="Proteomes" id="UP001432322">
    <property type="component" value="Unassembled WGS sequence"/>
</dbReference>
<evidence type="ECO:0000256" key="6">
    <source>
        <dbReference type="ARBA" id="ARBA00022989"/>
    </source>
</evidence>
<accession>A0AAV5VXY8</accession>
<name>A0AAV5VXY8_9BILA</name>
<keyword evidence="3 8" id="KW-0328">Glycosyltransferase</keyword>
<evidence type="ECO:0000256" key="1">
    <source>
        <dbReference type="ARBA" id="ARBA00004167"/>
    </source>
</evidence>
<evidence type="ECO:0000256" key="7">
    <source>
        <dbReference type="ARBA" id="ARBA00023136"/>
    </source>
</evidence>
<dbReference type="AlphaFoldDB" id="A0AAV5VXY8"/>
<feature type="non-terminal residue" evidence="9">
    <location>
        <position position="1"/>
    </location>
</feature>
<evidence type="ECO:0000256" key="4">
    <source>
        <dbReference type="ARBA" id="ARBA00022679"/>
    </source>
</evidence>
<sequence>DVRPLPGFSHEEYPYPHKLGICVQPIYYHADWTAFIQFFEYWIAAGATKFYIYLHSCTRQVKRILDFYSVLLGDGMELIEWSDLPVAQKNRGNFFDDPNTRLFRAGAYAAINDCTLRARWRVKYLALMDIDEIMKTTNGTQLVHRLDQLADLSPFSATFSLQWRYAMFENNQRLKRIRFPKQISFDSLGQLGLVPSESVQYDYARLRKIIQRPERVLITDIHNTISNENIPIPSE</sequence>
<keyword evidence="6" id="KW-1133">Transmembrane helix</keyword>
<comment type="similarity">
    <text evidence="2 8">Belongs to the glycosyltransferase 92 family.</text>
</comment>
<keyword evidence="7" id="KW-0472">Membrane</keyword>
<dbReference type="Pfam" id="PF01697">
    <property type="entry name" value="Glyco_transf_92"/>
    <property type="match status" value="1"/>
</dbReference>
<evidence type="ECO:0000256" key="3">
    <source>
        <dbReference type="ARBA" id="ARBA00022676"/>
    </source>
</evidence>
<evidence type="ECO:0000256" key="5">
    <source>
        <dbReference type="ARBA" id="ARBA00022692"/>
    </source>
</evidence>
<feature type="non-terminal residue" evidence="9">
    <location>
        <position position="235"/>
    </location>
</feature>
<evidence type="ECO:0000313" key="9">
    <source>
        <dbReference type="EMBL" id="GMT23228.1"/>
    </source>
</evidence>
<gene>
    <name evidence="9" type="ORF">PFISCL1PPCAC_14525</name>
</gene>
<organism evidence="9 10">
    <name type="scientific">Pristionchus fissidentatus</name>
    <dbReference type="NCBI Taxonomy" id="1538716"/>
    <lineage>
        <taxon>Eukaryota</taxon>
        <taxon>Metazoa</taxon>
        <taxon>Ecdysozoa</taxon>
        <taxon>Nematoda</taxon>
        <taxon>Chromadorea</taxon>
        <taxon>Rhabditida</taxon>
        <taxon>Rhabditina</taxon>
        <taxon>Diplogasteromorpha</taxon>
        <taxon>Diplogasteroidea</taxon>
        <taxon>Neodiplogasteridae</taxon>
        <taxon>Pristionchus</taxon>
    </lineage>
</organism>
<dbReference type="InterPro" id="IPR008166">
    <property type="entry name" value="Glyco_transf_92"/>
</dbReference>
<proteinExistence type="inferred from homology"/>
<comment type="caution">
    <text evidence="9">The sequence shown here is derived from an EMBL/GenBank/DDBJ whole genome shotgun (WGS) entry which is preliminary data.</text>
</comment>
<reference evidence="9" key="1">
    <citation type="submission" date="2023-10" db="EMBL/GenBank/DDBJ databases">
        <title>Genome assembly of Pristionchus species.</title>
        <authorList>
            <person name="Yoshida K."/>
            <person name="Sommer R.J."/>
        </authorList>
    </citation>
    <scope>NUCLEOTIDE SEQUENCE</scope>
    <source>
        <strain evidence="9">RS5133</strain>
    </source>
</reference>
<dbReference type="GO" id="GO:0016757">
    <property type="term" value="F:glycosyltransferase activity"/>
    <property type="evidence" value="ECO:0007669"/>
    <property type="project" value="UniProtKB-UniRule"/>
</dbReference>
<keyword evidence="4 8" id="KW-0808">Transferase</keyword>
<comment type="subcellular location">
    <subcellularLocation>
        <location evidence="1">Membrane</location>
        <topology evidence="1">Single-pass membrane protein</topology>
    </subcellularLocation>
</comment>
<dbReference type="GO" id="GO:0005737">
    <property type="term" value="C:cytoplasm"/>
    <property type="evidence" value="ECO:0007669"/>
    <property type="project" value="TreeGrafter"/>
</dbReference>
<keyword evidence="5" id="KW-0812">Transmembrane</keyword>
<evidence type="ECO:0000256" key="2">
    <source>
        <dbReference type="ARBA" id="ARBA00007647"/>
    </source>
</evidence>